<dbReference type="GO" id="GO:0006412">
    <property type="term" value="P:translation"/>
    <property type="evidence" value="ECO:0007669"/>
    <property type="project" value="UniProtKB-UniRule"/>
</dbReference>
<evidence type="ECO:0000256" key="2">
    <source>
        <dbReference type="ARBA" id="ARBA00022980"/>
    </source>
</evidence>
<dbReference type="GO" id="GO:0005840">
    <property type="term" value="C:ribosome"/>
    <property type="evidence" value="ECO:0007669"/>
    <property type="project" value="UniProtKB-KW"/>
</dbReference>
<dbReference type="Gene3D" id="1.10.287.310">
    <property type="match status" value="1"/>
</dbReference>
<proteinExistence type="inferred from homology"/>
<evidence type="ECO:0000256" key="5">
    <source>
        <dbReference type="HAMAP-Rule" id="MF_00374"/>
    </source>
</evidence>
<reference evidence="6 7" key="1">
    <citation type="journal article" date="2016" name="Nat. Commun.">
        <title>Thousands of microbial genomes shed light on interconnected biogeochemical processes in an aquifer system.</title>
        <authorList>
            <person name="Anantharaman K."/>
            <person name="Brown C.T."/>
            <person name="Hug L.A."/>
            <person name="Sharon I."/>
            <person name="Castelle C.J."/>
            <person name="Probst A.J."/>
            <person name="Thomas B.C."/>
            <person name="Singh A."/>
            <person name="Wilkins M.J."/>
            <person name="Karaoz U."/>
            <person name="Brodie E.L."/>
            <person name="Williams K.H."/>
            <person name="Hubbard S.S."/>
            <person name="Banfield J.F."/>
        </authorList>
    </citation>
    <scope>NUCLEOTIDE SEQUENCE [LARGE SCALE GENOMIC DNA]</scope>
</reference>
<dbReference type="InterPro" id="IPR001854">
    <property type="entry name" value="Ribosomal_uL29"/>
</dbReference>
<dbReference type="AlphaFoldDB" id="A0A1F6MHK8"/>
<dbReference type="GO" id="GO:0003735">
    <property type="term" value="F:structural constituent of ribosome"/>
    <property type="evidence" value="ECO:0007669"/>
    <property type="project" value="InterPro"/>
</dbReference>
<dbReference type="GO" id="GO:1990904">
    <property type="term" value="C:ribonucleoprotein complex"/>
    <property type="evidence" value="ECO:0007669"/>
    <property type="project" value="UniProtKB-KW"/>
</dbReference>
<evidence type="ECO:0000256" key="4">
    <source>
        <dbReference type="ARBA" id="ARBA00035204"/>
    </source>
</evidence>
<dbReference type="SUPFAM" id="SSF46561">
    <property type="entry name" value="Ribosomal protein L29 (L29p)"/>
    <property type="match status" value="1"/>
</dbReference>
<dbReference type="STRING" id="1798683.A3C90_01450"/>
<organism evidence="6 7">
    <name type="scientific">Candidatus Magasanikbacteria bacterium RIFCSPHIGHO2_02_FULL_51_14</name>
    <dbReference type="NCBI Taxonomy" id="1798683"/>
    <lineage>
        <taxon>Bacteria</taxon>
        <taxon>Candidatus Magasanikiibacteriota</taxon>
    </lineage>
</organism>
<gene>
    <name evidence="5" type="primary">rpmC</name>
    <name evidence="6" type="ORF">A3C90_01450</name>
</gene>
<keyword evidence="3 5" id="KW-0687">Ribonucleoprotein</keyword>
<sequence length="75" mass="8551">MEIADLKRKTEKDLRELLREKRTALRELRFQAGEGQLKDVREIREARKAIAQILTLLNQKKAVKNEGSPVAAPVA</sequence>
<dbReference type="NCBIfam" id="TIGR00012">
    <property type="entry name" value="L29"/>
    <property type="match status" value="1"/>
</dbReference>
<name>A0A1F6MHK8_9BACT</name>
<protein>
    <recommendedName>
        <fullName evidence="4 5">Large ribosomal subunit protein uL29</fullName>
    </recommendedName>
</protein>
<accession>A0A1F6MHK8</accession>
<evidence type="ECO:0000256" key="1">
    <source>
        <dbReference type="ARBA" id="ARBA00009254"/>
    </source>
</evidence>
<dbReference type="EMBL" id="MFQE01000032">
    <property type="protein sequence ID" value="OGH71136.1"/>
    <property type="molecule type" value="Genomic_DNA"/>
</dbReference>
<dbReference type="InterPro" id="IPR036049">
    <property type="entry name" value="Ribosomal_uL29_sf"/>
</dbReference>
<dbReference type="HAMAP" id="MF_00374">
    <property type="entry name" value="Ribosomal_uL29"/>
    <property type="match status" value="1"/>
</dbReference>
<keyword evidence="2 5" id="KW-0689">Ribosomal protein</keyword>
<comment type="similarity">
    <text evidence="1 5">Belongs to the universal ribosomal protein uL29 family.</text>
</comment>
<dbReference type="CDD" id="cd00427">
    <property type="entry name" value="Ribosomal_L29_HIP"/>
    <property type="match status" value="1"/>
</dbReference>
<evidence type="ECO:0000313" key="6">
    <source>
        <dbReference type="EMBL" id="OGH71136.1"/>
    </source>
</evidence>
<comment type="caution">
    <text evidence="6">The sequence shown here is derived from an EMBL/GenBank/DDBJ whole genome shotgun (WGS) entry which is preliminary data.</text>
</comment>
<dbReference type="Pfam" id="PF00831">
    <property type="entry name" value="Ribosomal_L29"/>
    <property type="match status" value="1"/>
</dbReference>
<dbReference type="Proteomes" id="UP000177457">
    <property type="component" value="Unassembled WGS sequence"/>
</dbReference>
<evidence type="ECO:0000256" key="3">
    <source>
        <dbReference type="ARBA" id="ARBA00023274"/>
    </source>
</evidence>
<evidence type="ECO:0000313" key="7">
    <source>
        <dbReference type="Proteomes" id="UP000177457"/>
    </source>
</evidence>